<feature type="transmembrane region" description="Helical" evidence="1">
    <location>
        <begin position="218"/>
        <end position="240"/>
    </location>
</feature>
<dbReference type="PANTHER" id="PTHR22911">
    <property type="entry name" value="ACYL-MALONYL CONDENSING ENZYME-RELATED"/>
    <property type="match status" value="1"/>
</dbReference>
<dbReference type="AlphaFoldDB" id="A0A0M9ARF1"/>
<dbReference type="GO" id="GO:0016020">
    <property type="term" value="C:membrane"/>
    <property type="evidence" value="ECO:0007669"/>
    <property type="project" value="InterPro"/>
</dbReference>
<keyword evidence="1" id="KW-0812">Transmembrane</keyword>
<reference evidence="3 4" key="1">
    <citation type="submission" date="2015-08" db="EMBL/GenBank/DDBJ databases">
        <title>Genomes of Isolates from Cabo Rojo, PR.</title>
        <authorList>
            <person name="Sanchez-Nieves R.L."/>
            <person name="Montalvo-Rodriguez R."/>
        </authorList>
    </citation>
    <scope>NUCLEOTIDE SEQUENCE [LARGE SCALE GENOMIC DNA]</scope>
    <source>
        <strain evidence="3 4">5</strain>
    </source>
</reference>
<dbReference type="PANTHER" id="PTHR22911:SF76">
    <property type="entry name" value="EAMA DOMAIN-CONTAINING PROTEIN"/>
    <property type="match status" value="1"/>
</dbReference>
<dbReference type="InterPro" id="IPR000620">
    <property type="entry name" value="EamA_dom"/>
</dbReference>
<organism evidence="3 4">
    <name type="scientific">Halorubrum tropicale</name>
    <dbReference type="NCBI Taxonomy" id="1765655"/>
    <lineage>
        <taxon>Archaea</taxon>
        <taxon>Methanobacteriati</taxon>
        <taxon>Methanobacteriota</taxon>
        <taxon>Stenosarchaea group</taxon>
        <taxon>Halobacteria</taxon>
        <taxon>Halobacteriales</taxon>
        <taxon>Haloferacaceae</taxon>
        <taxon>Halorubrum</taxon>
    </lineage>
</organism>
<proteinExistence type="predicted"/>
<feature type="transmembrane region" description="Helical" evidence="1">
    <location>
        <begin position="36"/>
        <end position="57"/>
    </location>
</feature>
<dbReference type="STRING" id="1765655.AMR74_07770"/>
<keyword evidence="1" id="KW-0472">Membrane</keyword>
<keyword evidence="1" id="KW-1133">Transmembrane helix</keyword>
<dbReference type="OrthoDB" id="214554at2157"/>
<feature type="transmembrane region" description="Helical" evidence="1">
    <location>
        <begin position="273"/>
        <end position="290"/>
    </location>
</feature>
<dbReference type="EMBL" id="LIST01000002">
    <property type="protein sequence ID" value="KOX97337.1"/>
    <property type="molecule type" value="Genomic_DNA"/>
</dbReference>
<feature type="transmembrane region" description="Helical" evidence="1">
    <location>
        <begin position="247"/>
        <end position="267"/>
    </location>
</feature>
<dbReference type="Pfam" id="PF00892">
    <property type="entry name" value="EamA"/>
    <property type="match status" value="2"/>
</dbReference>
<name>A0A0M9ARF1_9EURY</name>
<comment type="caution">
    <text evidence="3">The sequence shown here is derived from an EMBL/GenBank/DDBJ whole genome shotgun (WGS) entry which is preliminary data.</text>
</comment>
<evidence type="ECO:0000256" key="1">
    <source>
        <dbReference type="SAM" id="Phobius"/>
    </source>
</evidence>
<keyword evidence="4" id="KW-1185">Reference proteome</keyword>
<feature type="transmembrane region" description="Helical" evidence="1">
    <location>
        <begin position="12"/>
        <end position="30"/>
    </location>
</feature>
<feature type="transmembrane region" description="Helical" evidence="1">
    <location>
        <begin position="93"/>
        <end position="117"/>
    </location>
</feature>
<protein>
    <submittedName>
        <fullName evidence="3">Transporter</fullName>
    </submittedName>
</protein>
<dbReference type="PATRIC" id="fig|1705389.3.peg.3550"/>
<feature type="domain" description="EamA" evidence="2">
    <location>
        <begin position="156"/>
        <end position="290"/>
    </location>
</feature>
<gene>
    <name evidence="3" type="ORF">AMR74_07770</name>
</gene>
<feature type="domain" description="EamA" evidence="2">
    <location>
        <begin position="14"/>
        <end position="140"/>
    </location>
</feature>
<dbReference type="SUPFAM" id="SSF103481">
    <property type="entry name" value="Multidrug resistance efflux transporter EmrE"/>
    <property type="match status" value="2"/>
</dbReference>
<dbReference type="InterPro" id="IPR037185">
    <property type="entry name" value="EmrE-like"/>
</dbReference>
<sequence>MSSTPAVSPRAGLAAAVVAVSAGAILVRLSDAPSSVAAFYRVLFTTLPLASVAAWRYRGEFGRIRSRDLAFAVLSGVALAIHFAAWFESLRWTSVAASVTLVQAQPVFVAVGAWLLLRERVTRQMAAGIAVAVAGMASMSLGDFLGGVAVGARPLYGNALALAGAVAAAGYVLAGRSLRQRISLVPYVTVVYGVCVVVLLAFVLAAGHPLTGYPAREWLLFVGLAVGPGFLGHTVLNWALAHLESSVVSVSLLGEPVGATLLAAALLSETPTPATVAGGCVVLVGIYVTATTNSS</sequence>
<evidence type="ECO:0000259" key="2">
    <source>
        <dbReference type="Pfam" id="PF00892"/>
    </source>
</evidence>
<accession>A0A0M9ARF1</accession>
<dbReference type="Proteomes" id="UP000037747">
    <property type="component" value="Unassembled WGS sequence"/>
</dbReference>
<feature type="transmembrane region" description="Helical" evidence="1">
    <location>
        <begin position="69"/>
        <end position="87"/>
    </location>
</feature>
<evidence type="ECO:0000313" key="4">
    <source>
        <dbReference type="Proteomes" id="UP000037747"/>
    </source>
</evidence>
<evidence type="ECO:0000313" key="3">
    <source>
        <dbReference type="EMBL" id="KOX97337.1"/>
    </source>
</evidence>
<feature type="transmembrane region" description="Helical" evidence="1">
    <location>
        <begin position="185"/>
        <end position="206"/>
    </location>
</feature>
<feature type="transmembrane region" description="Helical" evidence="1">
    <location>
        <begin position="129"/>
        <end position="149"/>
    </location>
</feature>
<feature type="transmembrane region" description="Helical" evidence="1">
    <location>
        <begin position="155"/>
        <end position="173"/>
    </location>
</feature>
<dbReference type="RefSeq" id="WP_053771508.1">
    <property type="nucleotide sequence ID" value="NZ_LIST01000002.1"/>
</dbReference>